<keyword evidence="1" id="KW-0472">Membrane</keyword>
<sequence length="169" mass="18221">MSDSDGERSPVEATDRSALAVALVGGFQWAITGAYVFLLGFLVVAWHFRTTRTPVSLDLSWAFAGFVAAAFVVGSLWVRARSPAPGTADSRDAHDRRIEVVVTMLVLGFLLPFGVPRLLDLFGVTLSDPTLGFGLAYVLALTLSYGLVYGLGVRPFLGPRRSDRPDFGE</sequence>
<dbReference type="GeneID" id="73044263"/>
<reference evidence="2 3" key="1">
    <citation type="journal article" date="2019" name="Int. J. Syst. Evol. Microbiol.">
        <title>The Global Catalogue of Microorganisms (GCM) 10K type strain sequencing project: providing services to taxonomists for standard genome sequencing and annotation.</title>
        <authorList>
            <consortium name="The Broad Institute Genomics Platform"/>
            <consortium name="The Broad Institute Genome Sequencing Center for Infectious Disease"/>
            <person name="Wu L."/>
            <person name="Ma J."/>
        </authorList>
    </citation>
    <scope>NUCLEOTIDE SEQUENCE [LARGE SCALE GENOMIC DNA]</scope>
    <source>
        <strain evidence="2 3">XZYJ18</strain>
    </source>
</reference>
<organism evidence="2 3">
    <name type="scientific">Halorussus aquaticus</name>
    <dbReference type="NCBI Taxonomy" id="2953748"/>
    <lineage>
        <taxon>Archaea</taxon>
        <taxon>Methanobacteriati</taxon>
        <taxon>Methanobacteriota</taxon>
        <taxon>Stenosarchaea group</taxon>
        <taxon>Halobacteria</taxon>
        <taxon>Halobacteriales</taxon>
        <taxon>Haladaptataceae</taxon>
        <taxon>Halorussus</taxon>
    </lineage>
</organism>
<dbReference type="EMBL" id="JBHSHT010000001">
    <property type="protein sequence ID" value="MFC4825034.1"/>
    <property type="molecule type" value="Genomic_DNA"/>
</dbReference>
<evidence type="ECO:0000313" key="3">
    <source>
        <dbReference type="Proteomes" id="UP001595945"/>
    </source>
</evidence>
<feature type="transmembrane region" description="Helical" evidence="1">
    <location>
        <begin position="131"/>
        <end position="152"/>
    </location>
</feature>
<accession>A0ABD5Q520</accession>
<dbReference type="Proteomes" id="UP001595945">
    <property type="component" value="Unassembled WGS sequence"/>
</dbReference>
<feature type="transmembrane region" description="Helical" evidence="1">
    <location>
        <begin position="98"/>
        <end position="119"/>
    </location>
</feature>
<dbReference type="AlphaFoldDB" id="A0ABD5Q520"/>
<keyword evidence="1" id="KW-1133">Transmembrane helix</keyword>
<comment type="caution">
    <text evidence="2">The sequence shown here is derived from an EMBL/GenBank/DDBJ whole genome shotgun (WGS) entry which is preliminary data.</text>
</comment>
<feature type="transmembrane region" description="Helical" evidence="1">
    <location>
        <begin position="59"/>
        <end position="78"/>
    </location>
</feature>
<evidence type="ECO:0000313" key="2">
    <source>
        <dbReference type="EMBL" id="MFC4825034.1"/>
    </source>
</evidence>
<gene>
    <name evidence="2" type="ORF">ACFO9K_12270</name>
</gene>
<dbReference type="RefSeq" id="WP_254269261.1">
    <property type="nucleotide sequence ID" value="NZ_CP100400.1"/>
</dbReference>
<evidence type="ECO:0000256" key="1">
    <source>
        <dbReference type="SAM" id="Phobius"/>
    </source>
</evidence>
<keyword evidence="3" id="KW-1185">Reference proteome</keyword>
<proteinExistence type="predicted"/>
<protein>
    <submittedName>
        <fullName evidence="2">Uncharacterized protein</fullName>
    </submittedName>
</protein>
<name>A0ABD5Q520_9EURY</name>
<keyword evidence="1" id="KW-0812">Transmembrane</keyword>
<feature type="transmembrane region" description="Helical" evidence="1">
    <location>
        <begin position="21"/>
        <end position="47"/>
    </location>
</feature>